<sequence length="478" mass="54086">PAMALTGSRQWTRLRRTLLRKSVITVLLASGSVILLYNAVKLSPVSKKQFAAHDLQGRQALAHGYPEINWYVFVCGVACTMANTLAYDRAHLGEENNDPGFQDNGGKASMATRIALATQYCRRKTTLHSNDTDIQPVPRNVKNCKLYSPSRSTKFCPIAKIASTFWVRLYKVLEKQSNVSVLDSPFSVPLAKADSQRCVNASRKPFTAGKIIRGTFVREPFSRVFSAYVDKLLSPNPYLWGGWGKAAMRLGGVPADAVHCGERVTFRQFLRLINDRLYRHDYHVIPMAAQCDPCREEFDFIGKMETFPADLEYFMSLLGTTFKPEVKMSQEAKEDAIYDSIQGPFSWKSSIVKCVSTDEMGKRIWRKLQIRGLISSSIDYPFGLQDLTNMTTEEYLAVAVNASKHSTDKLALTRQKRQALVEAFRTVAMSDILRYQKIFQDDFEAFGYDTHPAFVFDRTGEFLDTDAFNFNAPWEIPE</sequence>
<keyword evidence="11" id="KW-1185">Reference proteome</keyword>
<protein>
    <recommendedName>
        <fullName evidence="9">Carbohydrate sulfotransferase</fullName>
        <ecNumber evidence="9">2.8.2.-</ecNumber>
    </recommendedName>
</protein>
<evidence type="ECO:0000256" key="8">
    <source>
        <dbReference type="ARBA" id="ARBA00023180"/>
    </source>
</evidence>
<keyword evidence="9" id="KW-0735">Signal-anchor</keyword>
<dbReference type="InterPro" id="IPR018011">
    <property type="entry name" value="Carb_sulfotrans_8-10"/>
</dbReference>
<evidence type="ECO:0000256" key="1">
    <source>
        <dbReference type="ARBA" id="ARBA00004323"/>
    </source>
</evidence>
<dbReference type="GO" id="GO:0008146">
    <property type="term" value="F:sulfotransferase activity"/>
    <property type="evidence" value="ECO:0007669"/>
    <property type="project" value="UniProtKB-ARBA"/>
</dbReference>
<name>A0ABD0J549_9CAEN</name>
<organism evidence="10 11">
    <name type="scientific">Batillaria attramentaria</name>
    <dbReference type="NCBI Taxonomy" id="370345"/>
    <lineage>
        <taxon>Eukaryota</taxon>
        <taxon>Metazoa</taxon>
        <taxon>Spiralia</taxon>
        <taxon>Lophotrochozoa</taxon>
        <taxon>Mollusca</taxon>
        <taxon>Gastropoda</taxon>
        <taxon>Caenogastropoda</taxon>
        <taxon>Sorbeoconcha</taxon>
        <taxon>Cerithioidea</taxon>
        <taxon>Batillariidae</taxon>
        <taxon>Batillaria</taxon>
    </lineage>
</organism>
<feature type="non-terminal residue" evidence="10">
    <location>
        <position position="1"/>
    </location>
</feature>
<accession>A0ABD0J549</accession>
<dbReference type="PANTHER" id="PTHR12137">
    <property type="entry name" value="CARBOHYDRATE SULFOTRANSFERASE"/>
    <property type="match status" value="1"/>
</dbReference>
<dbReference type="GO" id="GO:0000139">
    <property type="term" value="C:Golgi membrane"/>
    <property type="evidence" value="ECO:0007669"/>
    <property type="project" value="UniProtKB-SubCell"/>
</dbReference>
<reference evidence="10 11" key="1">
    <citation type="journal article" date="2023" name="Sci. Data">
        <title>Genome assembly of the Korean intertidal mud-creeper Batillaria attramentaria.</title>
        <authorList>
            <person name="Patra A.K."/>
            <person name="Ho P.T."/>
            <person name="Jun S."/>
            <person name="Lee S.J."/>
            <person name="Kim Y."/>
            <person name="Won Y.J."/>
        </authorList>
    </citation>
    <scope>NUCLEOTIDE SEQUENCE [LARGE SCALE GENOMIC DNA]</scope>
    <source>
        <strain evidence="10">Wonlab-2016</strain>
    </source>
</reference>
<comment type="subcellular location">
    <subcellularLocation>
        <location evidence="1 9">Golgi apparatus membrane</location>
        <topology evidence="1 9">Single-pass type II membrane protein</topology>
    </subcellularLocation>
</comment>
<dbReference type="AlphaFoldDB" id="A0ABD0J549"/>
<dbReference type="EC" id="2.8.2.-" evidence="9"/>
<keyword evidence="7 9" id="KW-0472">Membrane</keyword>
<keyword evidence="9" id="KW-0119">Carbohydrate metabolism</keyword>
<dbReference type="EMBL" id="JACVVK020000642">
    <property type="protein sequence ID" value="KAK7461186.1"/>
    <property type="molecule type" value="Genomic_DNA"/>
</dbReference>
<dbReference type="Proteomes" id="UP001519460">
    <property type="component" value="Unassembled WGS sequence"/>
</dbReference>
<proteinExistence type="inferred from homology"/>
<evidence type="ECO:0000256" key="9">
    <source>
        <dbReference type="RuleBase" id="RU364020"/>
    </source>
</evidence>
<comment type="similarity">
    <text evidence="2 9">Belongs to the sulfotransferase 2 family.</text>
</comment>
<keyword evidence="6 9" id="KW-0333">Golgi apparatus</keyword>
<evidence type="ECO:0000256" key="5">
    <source>
        <dbReference type="ARBA" id="ARBA00022989"/>
    </source>
</evidence>
<evidence type="ECO:0000313" key="10">
    <source>
        <dbReference type="EMBL" id="KAK7461186.1"/>
    </source>
</evidence>
<keyword evidence="8 9" id="KW-0325">Glycoprotein</keyword>
<evidence type="ECO:0000256" key="7">
    <source>
        <dbReference type="ARBA" id="ARBA00023136"/>
    </source>
</evidence>
<keyword evidence="3 9" id="KW-0808">Transferase</keyword>
<evidence type="ECO:0000256" key="2">
    <source>
        <dbReference type="ARBA" id="ARBA00006339"/>
    </source>
</evidence>
<dbReference type="PANTHER" id="PTHR12137:SF54">
    <property type="entry name" value="CARBOHYDRATE SULFOTRANSFERASE"/>
    <property type="match status" value="1"/>
</dbReference>
<keyword evidence="5 9" id="KW-1133">Transmembrane helix</keyword>
<feature type="transmembrane region" description="Helical" evidence="9">
    <location>
        <begin position="21"/>
        <end position="40"/>
    </location>
</feature>
<keyword evidence="4 9" id="KW-0812">Transmembrane</keyword>
<dbReference type="Pfam" id="PF03567">
    <property type="entry name" value="Sulfotransfer_2"/>
    <property type="match status" value="1"/>
</dbReference>
<dbReference type="InterPro" id="IPR005331">
    <property type="entry name" value="Sulfotransferase"/>
</dbReference>
<evidence type="ECO:0000256" key="6">
    <source>
        <dbReference type="ARBA" id="ARBA00023034"/>
    </source>
</evidence>
<evidence type="ECO:0000256" key="3">
    <source>
        <dbReference type="ARBA" id="ARBA00022679"/>
    </source>
</evidence>
<evidence type="ECO:0000313" key="11">
    <source>
        <dbReference type="Proteomes" id="UP001519460"/>
    </source>
</evidence>
<evidence type="ECO:0000256" key="4">
    <source>
        <dbReference type="ARBA" id="ARBA00022692"/>
    </source>
</evidence>
<gene>
    <name evidence="10" type="ORF">BaRGS_00038774</name>
</gene>
<comment type="caution">
    <text evidence="10">The sequence shown here is derived from an EMBL/GenBank/DDBJ whole genome shotgun (WGS) entry which is preliminary data.</text>
</comment>